<accession>A0A0R2A5F2</accession>
<dbReference type="AlphaFoldDB" id="A0A0R2A5F2"/>
<dbReference type="Pfam" id="PF07299">
    <property type="entry name" value="EF-G-binding_N"/>
    <property type="match status" value="1"/>
</dbReference>
<evidence type="ECO:0000259" key="2">
    <source>
        <dbReference type="Pfam" id="PF16571"/>
    </source>
</evidence>
<evidence type="ECO:0000313" key="3">
    <source>
        <dbReference type="EMBL" id="KRM61738.1"/>
    </source>
</evidence>
<dbReference type="Pfam" id="PF16571">
    <property type="entry name" value="FBP_C"/>
    <property type="match status" value="1"/>
</dbReference>
<dbReference type="Gene3D" id="1.20.1280.250">
    <property type="match status" value="1"/>
</dbReference>
<evidence type="ECO:0000259" key="1">
    <source>
        <dbReference type="Pfam" id="PF07299"/>
    </source>
</evidence>
<dbReference type="PATRIC" id="fig|1423813.3.peg.1328"/>
<comment type="caution">
    <text evidence="3">The sequence shown here is derived from an EMBL/GenBank/DDBJ whole genome shotgun (WGS) entry which is preliminary data.</text>
</comment>
<reference evidence="3 4" key="1">
    <citation type="journal article" date="2015" name="Genome Announc.">
        <title>Expanding the biotechnology potential of lactobacilli through comparative genomics of 213 strains and associated genera.</title>
        <authorList>
            <person name="Sun Z."/>
            <person name="Harris H.M."/>
            <person name="McCann A."/>
            <person name="Guo C."/>
            <person name="Argimon S."/>
            <person name="Zhang W."/>
            <person name="Yang X."/>
            <person name="Jeffery I.B."/>
            <person name="Cooney J.C."/>
            <person name="Kagawa T.F."/>
            <person name="Liu W."/>
            <person name="Song Y."/>
            <person name="Salvetti E."/>
            <person name="Wrobel A."/>
            <person name="Rasinkangas P."/>
            <person name="Parkhill J."/>
            <person name="Rea M.C."/>
            <person name="O'Sullivan O."/>
            <person name="Ritari J."/>
            <person name="Douillard F.P."/>
            <person name="Paul Ross R."/>
            <person name="Yang R."/>
            <person name="Briner A.E."/>
            <person name="Felis G.E."/>
            <person name="de Vos W.M."/>
            <person name="Barrangou R."/>
            <person name="Klaenhammer T.R."/>
            <person name="Caufield P.W."/>
            <person name="Cui Y."/>
            <person name="Zhang H."/>
            <person name="O'Toole P.W."/>
        </authorList>
    </citation>
    <scope>NUCLEOTIDE SEQUENCE [LARGE SCALE GENOMIC DNA]</scope>
    <source>
        <strain evidence="3 4">DSM 20634</strain>
    </source>
</reference>
<dbReference type="Proteomes" id="UP000051733">
    <property type="component" value="Unassembled WGS sequence"/>
</dbReference>
<dbReference type="EMBL" id="AYYY01000021">
    <property type="protein sequence ID" value="KRM61738.1"/>
    <property type="molecule type" value="Genomic_DNA"/>
</dbReference>
<dbReference type="InterPro" id="IPR032330">
    <property type="entry name" value="EF-G-binding_C"/>
</dbReference>
<dbReference type="STRING" id="1423813.FC26_GL001303"/>
<dbReference type="InterPro" id="IPR010841">
    <property type="entry name" value="EF-G-binding_N"/>
</dbReference>
<keyword evidence="4" id="KW-1185">Reference proteome</keyword>
<proteinExistence type="predicted"/>
<gene>
    <name evidence="3" type="ORF">FC26_GL001303</name>
</gene>
<dbReference type="InterPro" id="IPR038344">
    <property type="entry name" value="EF-G_N_sf"/>
</dbReference>
<name>A0A0R2A5F2_9LACO</name>
<feature type="domain" description="Elongation factor G-binding protein C-terminal treble-clef zinc-finger" evidence="2">
    <location>
        <begin position="91"/>
        <end position="190"/>
    </location>
</feature>
<evidence type="ECO:0000313" key="4">
    <source>
        <dbReference type="Proteomes" id="UP000051733"/>
    </source>
</evidence>
<dbReference type="CDD" id="cd16342">
    <property type="entry name" value="FusC_FusB"/>
    <property type="match status" value="1"/>
</dbReference>
<sequence length="202" mass="23041">MQIREIIADLIHSYQSVSDVRTIQTIRAIAVEKIKQTITGDYPEIDVLIEYALNDHLRHGTADKLFANLKSDVIPFAQPSKKQVGKVFHKIKKLKVPDFETIDLRECTFVGWNDLGTRRKFMLYYEDDQLRGISGDISSTVVKGFCAICHHESNVALFTAITKRGSEGQYTKKGNYICTDSMRCNQQLCSRTELDDFLDTIN</sequence>
<protein>
    <submittedName>
        <fullName evidence="3">Fibronectin-binding protein</fullName>
    </submittedName>
</protein>
<organism evidence="3 4">
    <name type="scientific">Paucilactobacillus vaccinostercus DSM 20634</name>
    <dbReference type="NCBI Taxonomy" id="1423813"/>
    <lineage>
        <taxon>Bacteria</taxon>
        <taxon>Bacillati</taxon>
        <taxon>Bacillota</taxon>
        <taxon>Bacilli</taxon>
        <taxon>Lactobacillales</taxon>
        <taxon>Lactobacillaceae</taxon>
        <taxon>Paucilactobacillus</taxon>
    </lineage>
</organism>
<feature type="domain" description="Elongation factor G-binding protein N-terminal" evidence="1">
    <location>
        <begin position="2"/>
        <end position="76"/>
    </location>
</feature>